<protein>
    <submittedName>
        <fullName evidence="1">Uncharacterized protein</fullName>
    </submittedName>
</protein>
<dbReference type="AlphaFoldDB" id="A0A445EH29"/>
<keyword evidence="2" id="KW-1185">Reference proteome</keyword>
<organism evidence="1 2">
    <name type="scientific">Arachis hypogaea</name>
    <name type="common">Peanut</name>
    <dbReference type="NCBI Taxonomy" id="3818"/>
    <lineage>
        <taxon>Eukaryota</taxon>
        <taxon>Viridiplantae</taxon>
        <taxon>Streptophyta</taxon>
        <taxon>Embryophyta</taxon>
        <taxon>Tracheophyta</taxon>
        <taxon>Spermatophyta</taxon>
        <taxon>Magnoliopsida</taxon>
        <taxon>eudicotyledons</taxon>
        <taxon>Gunneridae</taxon>
        <taxon>Pentapetalae</taxon>
        <taxon>rosids</taxon>
        <taxon>fabids</taxon>
        <taxon>Fabales</taxon>
        <taxon>Fabaceae</taxon>
        <taxon>Papilionoideae</taxon>
        <taxon>50 kb inversion clade</taxon>
        <taxon>dalbergioids sensu lato</taxon>
        <taxon>Dalbergieae</taxon>
        <taxon>Pterocarpus clade</taxon>
        <taxon>Arachis</taxon>
    </lineage>
</organism>
<evidence type="ECO:0000313" key="1">
    <source>
        <dbReference type="EMBL" id="RYR74740.1"/>
    </source>
</evidence>
<sequence>MDTPDWWYGQCECNRSTYAFTKTFKCSSCGRLLLSITPRYRIKLGVIDDSDCACFVVFDKEAKQVLGKSCVEILDPLLLHNNRGNSSDGSNDVHFQSVLSNITNGLNTGITCEAYDSPCHQISQQQLQQTSNNIDQLQSQHSLEYSNRIRLQRDARLNRKTMLLQKRHGASTSNSNLDTKELEEVCIAEKGRHLRQRKTFLKELAINLSKFFEEVEDITENTTILDDSVQIEYPAIFDVAENTDITET</sequence>
<name>A0A445EH29_ARAHY</name>
<dbReference type="InterPro" id="IPR012340">
    <property type="entry name" value="NA-bd_OB-fold"/>
</dbReference>
<evidence type="ECO:0000313" key="2">
    <source>
        <dbReference type="Proteomes" id="UP000289738"/>
    </source>
</evidence>
<dbReference type="EMBL" id="SDMP01000002">
    <property type="protein sequence ID" value="RYR74740.1"/>
    <property type="molecule type" value="Genomic_DNA"/>
</dbReference>
<proteinExistence type="predicted"/>
<gene>
    <name evidence="1" type="ORF">Ahy_A02g009462</name>
</gene>
<comment type="caution">
    <text evidence="1">The sequence shown here is derived from an EMBL/GenBank/DDBJ whole genome shotgun (WGS) entry which is preliminary data.</text>
</comment>
<accession>A0A445EH29</accession>
<dbReference type="SUPFAM" id="SSF50249">
    <property type="entry name" value="Nucleic acid-binding proteins"/>
    <property type="match status" value="1"/>
</dbReference>
<reference evidence="1 2" key="1">
    <citation type="submission" date="2019-01" db="EMBL/GenBank/DDBJ databases">
        <title>Sequencing of cultivated peanut Arachis hypogaea provides insights into genome evolution and oil improvement.</title>
        <authorList>
            <person name="Chen X."/>
        </authorList>
    </citation>
    <scope>NUCLEOTIDE SEQUENCE [LARGE SCALE GENOMIC DNA]</scope>
    <source>
        <strain evidence="2">cv. Fuhuasheng</strain>
        <tissue evidence="1">Leaves</tissue>
    </source>
</reference>
<dbReference type="Proteomes" id="UP000289738">
    <property type="component" value="Chromosome A02"/>
</dbReference>
<dbReference type="Gene3D" id="2.40.50.140">
    <property type="entry name" value="Nucleic acid-binding proteins"/>
    <property type="match status" value="1"/>
</dbReference>